<accession>A0A5A8E2D4</accession>
<comment type="caution">
    <text evidence="6">The sequence shown here is derived from an EMBL/GenBank/DDBJ whole genome shotgun (WGS) entry which is preliminary data.</text>
</comment>
<keyword evidence="4 5" id="KW-0539">Nucleus</keyword>
<evidence type="ECO:0000256" key="1">
    <source>
        <dbReference type="ARBA" id="ARBA00004123"/>
    </source>
</evidence>
<proteinExistence type="inferred from homology"/>
<dbReference type="Proteomes" id="UP000322899">
    <property type="component" value="Unassembled WGS sequence"/>
</dbReference>
<dbReference type="Pfam" id="PF04939">
    <property type="entry name" value="RRS1"/>
    <property type="match status" value="1"/>
</dbReference>
<dbReference type="EMBL" id="VLTO01000051">
    <property type="protein sequence ID" value="KAA0171922.1"/>
    <property type="molecule type" value="Genomic_DNA"/>
</dbReference>
<dbReference type="AlphaFoldDB" id="A0A5A8E2D4"/>
<keyword evidence="3 5" id="KW-0690">Ribosome biogenesis</keyword>
<dbReference type="GO" id="GO:0005634">
    <property type="term" value="C:nucleus"/>
    <property type="evidence" value="ECO:0007669"/>
    <property type="project" value="UniProtKB-SubCell"/>
</dbReference>
<sequence>MAASSSSDGASARAEAGEEGVIRAEDLAPSAFAAGDAASAAELAALGVKRADDLDYDEANLTALDSHPVDAAKLASAKKEKYLAVVAREGVQLLIRRIFALPYEAN</sequence>
<reference evidence="6 7" key="1">
    <citation type="submission" date="2019-07" db="EMBL/GenBank/DDBJ databases">
        <title>Genomes of Cafeteria roenbergensis.</title>
        <authorList>
            <person name="Fischer M.G."/>
            <person name="Hackl T."/>
            <person name="Roman M."/>
        </authorList>
    </citation>
    <scope>NUCLEOTIDE SEQUENCE [LARGE SCALE GENOMIC DNA]</scope>
    <source>
        <strain evidence="6 7">E4-10P</strain>
    </source>
</reference>
<comment type="similarity">
    <text evidence="2 5">Belongs to the RRS1 family.</text>
</comment>
<organism evidence="6 7">
    <name type="scientific">Cafeteria roenbergensis</name>
    <name type="common">Marine flagellate</name>
    <dbReference type="NCBI Taxonomy" id="33653"/>
    <lineage>
        <taxon>Eukaryota</taxon>
        <taxon>Sar</taxon>
        <taxon>Stramenopiles</taxon>
        <taxon>Bigyra</taxon>
        <taxon>Opalozoa</taxon>
        <taxon>Bicosoecida</taxon>
        <taxon>Cafeteriaceae</taxon>
        <taxon>Cafeteria</taxon>
    </lineage>
</organism>
<comment type="function">
    <text evidence="5">Involved in ribosomal large subunit assembly.</text>
</comment>
<protein>
    <recommendedName>
        <fullName evidence="5">Ribosome biogenesis regulatory protein</fullName>
    </recommendedName>
</protein>
<evidence type="ECO:0000256" key="5">
    <source>
        <dbReference type="RuleBase" id="RU364132"/>
    </source>
</evidence>
<evidence type="ECO:0000256" key="2">
    <source>
        <dbReference type="ARBA" id="ARBA00010077"/>
    </source>
</evidence>
<evidence type="ECO:0000313" key="6">
    <source>
        <dbReference type="EMBL" id="KAA0171922.1"/>
    </source>
</evidence>
<name>A0A5A8E2D4_CAFRO</name>
<dbReference type="InterPro" id="IPR007023">
    <property type="entry name" value="Ribosom_reg"/>
</dbReference>
<evidence type="ECO:0000256" key="3">
    <source>
        <dbReference type="ARBA" id="ARBA00022517"/>
    </source>
</evidence>
<dbReference type="OrthoDB" id="28455at2759"/>
<evidence type="ECO:0000313" key="7">
    <source>
        <dbReference type="Proteomes" id="UP000322899"/>
    </source>
</evidence>
<comment type="subcellular location">
    <subcellularLocation>
        <location evidence="1 5">Nucleus</location>
    </subcellularLocation>
</comment>
<evidence type="ECO:0000256" key="4">
    <source>
        <dbReference type="ARBA" id="ARBA00023242"/>
    </source>
</evidence>
<gene>
    <name evidence="6" type="ORF">FNF27_06193</name>
</gene>
<dbReference type="GO" id="GO:0042254">
    <property type="term" value="P:ribosome biogenesis"/>
    <property type="evidence" value="ECO:0007669"/>
    <property type="project" value="UniProtKB-KW"/>
</dbReference>